<protein>
    <submittedName>
        <fullName evidence="1">Uncharacterized protein</fullName>
    </submittedName>
</protein>
<evidence type="ECO:0000313" key="2">
    <source>
        <dbReference type="Proteomes" id="UP000215244"/>
    </source>
</evidence>
<reference evidence="1 2" key="1">
    <citation type="submission" date="2017-08" db="EMBL/GenBank/DDBJ databases">
        <title>The complete genome sequence of Maribacter sp. B1, isolated from deep-sea sediment.</title>
        <authorList>
            <person name="Wu Y.-H."/>
            <person name="Cheng H."/>
            <person name="Xu X.-W."/>
        </authorList>
    </citation>
    <scope>NUCLEOTIDE SEQUENCE [LARGE SCALE GENOMIC DNA]</scope>
    <source>
        <strain evidence="1 2">B1</strain>
    </source>
</reference>
<dbReference type="KEGG" id="marb:CJ263_03685"/>
<sequence length="282" mass="32300">MICAQANLNDYKYIVVPKRFEDFKKVNQYQTSTLVKYLFSENGFNAVYDDELPPDLMSDKCLGLWASLNEDSSMFTTKISVVLKDCGGAEVFVTQQGKSKVKEYKGAYHESIREAMESFNAFQYAYSGKKEVKEPLTLNFKNDVKSLKDKQISEKLEPKGINTDKVERKSPKNENPMVIQEATTENQSYKSMEPVTSDVGSKKDNNVKTNAEIWYAQEISNGYQLVDNTPKVRMKLFKSSNDNVYMAQADGKSGMVYEKEGEWIFEYYENGSLVQEELNIKF</sequence>
<keyword evidence="2" id="KW-1185">Reference proteome</keyword>
<accession>A0A223V2C2</accession>
<organism evidence="1 2">
    <name type="scientific">Maribacter cobaltidurans</name>
    <dbReference type="NCBI Taxonomy" id="1178778"/>
    <lineage>
        <taxon>Bacteria</taxon>
        <taxon>Pseudomonadati</taxon>
        <taxon>Bacteroidota</taxon>
        <taxon>Flavobacteriia</taxon>
        <taxon>Flavobacteriales</taxon>
        <taxon>Flavobacteriaceae</taxon>
        <taxon>Maribacter</taxon>
    </lineage>
</organism>
<gene>
    <name evidence="1" type="ORF">CJ263_03685</name>
</gene>
<dbReference type="AlphaFoldDB" id="A0A223V2C2"/>
<dbReference type="Proteomes" id="UP000215244">
    <property type="component" value="Chromosome"/>
</dbReference>
<name>A0A223V2C2_9FLAO</name>
<proteinExistence type="predicted"/>
<dbReference type="EMBL" id="CP022957">
    <property type="protein sequence ID" value="ASV29397.1"/>
    <property type="molecule type" value="Genomic_DNA"/>
</dbReference>
<evidence type="ECO:0000313" key="1">
    <source>
        <dbReference type="EMBL" id="ASV29397.1"/>
    </source>
</evidence>